<organism evidence="1">
    <name type="scientific">uncultured Caudovirales phage</name>
    <dbReference type="NCBI Taxonomy" id="2100421"/>
    <lineage>
        <taxon>Viruses</taxon>
        <taxon>Duplodnaviria</taxon>
        <taxon>Heunggongvirae</taxon>
        <taxon>Uroviricota</taxon>
        <taxon>Caudoviricetes</taxon>
        <taxon>Peduoviridae</taxon>
        <taxon>Maltschvirus</taxon>
        <taxon>Maltschvirus maltsch</taxon>
    </lineage>
</organism>
<protein>
    <submittedName>
        <fullName evidence="1">Uncharacterized protein</fullName>
    </submittedName>
</protein>
<reference evidence="1" key="1">
    <citation type="submission" date="2020-04" db="EMBL/GenBank/DDBJ databases">
        <authorList>
            <person name="Chiriac C."/>
            <person name="Salcher M."/>
            <person name="Ghai R."/>
            <person name="Kavagutti S V."/>
        </authorList>
    </citation>
    <scope>NUCLEOTIDE SEQUENCE</scope>
</reference>
<dbReference type="EMBL" id="LR796177">
    <property type="protein sequence ID" value="CAB4124107.1"/>
    <property type="molecule type" value="Genomic_DNA"/>
</dbReference>
<dbReference type="EMBL" id="LR797816">
    <property type="protein sequence ID" value="CAB4241122.1"/>
    <property type="molecule type" value="Genomic_DNA"/>
</dbReference>
<sequence>MEKKYTINLGKLDNDPVKFLKKHMKKALEELQTSCSKQDCKKWEELINKIDEYNPNKAEEILDNWVRVKYKNWNITDK</sequence>
<proteinExistence type="predicted"/>
<gene>
    <name evidence="2" type="ORF">UFOVP34_84</name>
    <name evidence="1" type="ORF">UFOVP51_22</name>
</gene>
<name>A0A6J5KTA4_9CAUD</name>
<evidence type="ECO:0000313" key="2">
    <source>
        <dbReference type="EMBL" id="CAB4241122.1"/>
    </source>
</evidence>
<evidence type="ECO:0000313" key="1">
    <source>
        <dbReference type="EMBL" id="CAB4124107.1"/>
    </source>
</evidence>
<accession>A0A6J5KTA4</accession>